<dbReference type="InterPro" id="IPR005467">
    <property type="entry name" value="His_kinase_dom"/>
</dbReference>
<dbReference type="SMART" id="SM00387">
    <property type="entry name" value="HATPase_c"/>
    <property type="match status" value="1"/>
</dbReference>
<evidence type="ECO:0000313" key="8">
    <source>
        <dbReference type="EMBL" id="RST29444.1"/>
    </source>
</evidence>
<dbReference type="AlphaFoldDB" id="A0A429V698"/>
<name>A0A429V698_9SPHN</name>
<dbReference type="Pfam" id="PF08448">
    <property type="entry name" value="PAS_4"/>
    <property type="match status" value="2"/>
</dbReference>
<keyword evidence="3 4" id="KW-0597">Phosphoprotein</keyword>
<dbReference type="PROSITE" id="PS50109">
    <property type="entry name" value="HIS_KIN"/>
    <property type="match status" value="1"/>
</dbReference>
<dbReference type="NCBIfam" id="TIGR00229">
    <property type="entry name" value="sensory_box"/>
    <property type="match status" value="3"/>
</dbReference>
<dbReference type="InterPro" id="IPR013656">
    <property type="entry name" value="PAS_4"/>
</dbReference>
<dbReference type="SUPFAM" id="SSF55874">
    <property type="entry name" value="ATPase domain of HSP90 chaperone/DNA topoisomerase II/histidine kinase"/>
    <property type="match status" value="1"/>
</dbReference>
<feature type="domain" description="PAC" evidence="7">
    <location>
        <begin position="110"/>
        <end position="162"/>
    </location>
</feature>
<dbReference type="EC" id="2.7.13.3" evidence="2"/>
<dbReference type="CDD" id="cd00082">
    <property type="entry name" value="HisKA"/>
    <property type="match status" value="1"/>
</dbReference>
<dbReference type="PANTHER" id="PTHR43065:SF49">
    <property type="entry name" value="HISTIDINE KINASE"/>
    <property type="match status" value="1"/>
</dbReference>
<dbReference type="GO" id="GO:0000155">
    <property type="term" value="F:phosphorelay sensor kinase activity"/>
    <property type="evidence" value="ECO:0007669"/>
    <property type="project" value="InterPro"/>
</dbReference>
<evidence type="ECO:0000313" key="9">
    <source>
        <dbReference type="Proteomes" id="UP000274661"/>
    </source>
</evidence>
<organism evidence="8 9">
    <name type="scientific">Sphingomonas ginkgonis</name>
    <dbReference type="NCBI Taxonomy" id="2315330"/>
    <lineage>
        <taxon>Bacteria</taxon>
        <taxon>Pseudomonadati</taxon>
        <taxon>Pseudomonadota</taxon>
        <taxon>Alphaproteobacteria</taxon>
        <taxon>Sphingomonadales</taxon>
        <taxon>Sphingomonadaceae</taxon>
        <taxon>Sphingomonas</taxon>
    </lineage>
</organism>
<gene>
    <name evidence="8" type="ORF">HMF7854_00315</name>
</gene>
<feature type="modified residue" description="4-aspartylphosphate" evidence="4">
    <location>
        <position position="728"/>
    </location>
</feature>
<dbReference type="OrthoDB" id="9796100at2"/>
<dbReference type="SUPFAM" id="SSF55785">
    <property type="entry name" value="PYP-like sensor domain (PAS domain)"/>
    <property type="match status" value="3"/>
</dbReference>
<reference evidence="8 9" key="1">
    <citation type="submission" date="2018-12" db="EMBL/GenBank/DDBJ databases">
        <title>Sphingomonas sp. HMF7854 Genome sequencing and assembly.</title>
        <authorList>
            <person name="Cha I."/>
            <person name="Kang H."/>
            <person name="Kim H."/>
            <person name="Kang J."/>
            <person name="Joh K."/>
        </authorList>
    </citation>
    <scope>NUCLEOTIDE SEQUENCE [LARGE SCALE GENOMIC DNA]</scope>
    <source>
        <strain evidence="8 9">HMF7854</strain>
    </source>
</reference>
<dbReference type="Proteomes" id="UP000274661">
    <property type="component" value="Unassembled WGS sequence"/>
</dbReference>
<dbReference type="Pfam" id="PF00512">
    <property type="entry name" value="HisKA"/>
    <property type="match status" value="1"/>
</dbReference>
<dbReference type="InterPro" id="IPR035965">
    <property type="entry name" value="PAS-like_dom_sf"/>
</dbReference>
<dbReference type="Gene3D" id="3.30.565.10">
    <property type="entry name" value="Histidine kinase-like ATPase, C-terminal domain"/>
    <property type="match status" value="1"/>
</dbReference>
<dbReference type="InterPro" id="IPR036097">
    <property type="entry name" value="HisK_dim/P_sf"/>
</dbReference>
<feature type="domain" description="PAC" evidence="7">
    <location>
        <begin position="236"/>
        <end position="288"/>
    </location>
</feature>
<dbReference type="CDD" id="cd00156">
    <property type="entry name" value="REC"/>
    <property type="match status" value="1"/>
</dbReference>
<evidence type="ECO:0000259" key="5">
    <source>
        <dbReference type="PROSITE" id="PS50109"/>
    </source>
</evidence>
<protein>
    <recommendedName>
        <fullName evidence="2">histidine kinase</fullName>
        <ecNumber evidence="2">2.7.13.3</ecNumber>
    </recommendedName>
</protein>
<dbReference type="InterPro" id="IPR000014">
    <property type="entry name" value="PAS"/>
</dbReference>
<sequence length="797" mass="86730">MTLPQAAKAATVGAMTGDEGAGGKGVANSPGAAMEPFSASQILAVADALPMPIAVVDRNLRYRFANAMMASFFDLPRSALIGRSMREILGDEMFANRSALLAAALGGQRQWFASEFEHRSRGLLAVQSEYIPQTGSSGEVESIVVIIQDVTEQRVAERALKESEARFRRIADFAPVLMWVTRLDRSRDFVNQAYLDFAGLRPDEVHRHDWKAWIHPDDFARIAQESLAGEASRQPFTLEGRFRRADGAWRWLRSVSSPRYGPDGELVGFIGAGFDITVAKEAELELRRQVAAQTAELGENEARLRGIFDSVREIIALLKPDGTVVQLNRTQSDWRDPRPEQAVGQKIWDSPTMTLFPEHHELLVDAVAVAARGGEFSRQIEMARDGQATAHLDISLRPVAGEDGAVTYILFEARDITELKAAQEQLRQSQKMEALGQLTGGIAHDFNNLLTVVVGGLDLIKKRVEDPRLLRYASNALEAAERGARLTAQLLAFSRVQRLEVKPVKVAPLIENMRPLLRNVLGPGIVKNFDLDGDPVTVMADPTQLELAVLNLAINARDAMPEGGRLLFRSVQLTVRGDSELEDGDYVELSIADSGTGMSEEVKARAFDPFFTTKEVGKGTGLGLSMVYGVARQSGGTARIESVAGEGTTVRLYFRRSEEDEAISADGPRLEARDGNQARVLVVDDDADVRHFIAVTLDDLGYAVREAGDGPAALDAFEQEAPDLVVLDFAMPGMNGAEVAKALLGRRPGQPILFVSGYSDTEEIRRVAPAAPLLAKPFRSQALDAAVRGALDGTVAA</sequence>
<dbReference type="Gene3D" id="3.30.450.20">
    <property type="entry name" value="PAS domain"/>
    <property type="match status" value="3"/>
</dbReference>
<evidence type="ECO:0000259" key="7">
    <source>
        <dbReference type="PROSITE" id="PS50113"/>
    </source>
</evidence>
<dbReference type="Pfam" id="PF08447">
    <property type="entry name" value="PAS_3"/>
    <property type="match status" value="1"/>
</dbReference>
<evidence type="ECO:0000256" key="1">
    <source>
        <dbReference type="ARBA" id="ARBA00000085"/>
    </source>
</evidence>
<dbReference type="EMBL" id="RWJF01000001">
    <property type="protein sequence ID" value="RST29444.1"/>
    <property type="molecule type" value="Genomic_DNA"/>
</dbReference>
<dbReference type="InterPro" id="IPR001610">
    <property type="entry name" value="PAC"/>
</dbReference>
<evidence type="ECO:0000256" key="4">
    <source>
        <dbReference type="PROSITE-ProRule" id="PRU00169"/>
    </source>
</evidence>
<dbReference type="Gene3D" id="3.40.50.2300">
    <property type="match status" value="1"/>
</dbReference>
<feature type="domain" description="Response regulatory" evidence="6">
    <location>
        <begin position="679"/>
        <end position="791"/>
    </location>
</feature>
<comment type="caution">
    <text evidence="8">The sequence shown here is derived from an EMBL/GenBank/DDBJ whole genome shotgun (WGS) entry which is preliminary data.</text>
</comment>
<dbReference type="PROSITE" id="PS50110">
    <property type="entry name" value="RESPONSE_REGULATORY"/>
    <property type="match status" value="1"/>
</dbReference>
<dbReference type="SMART" id="SM00086">
    <property type="entry name" value="PAC"/>
    <property type="match status" value="3"/>
</dbReference>
<feature type="domain" description="Histidine kinase" evidence="5">
    <location>
        <begin position="441"/>
        <end position="658"/>
    </location>
</feature>
<dbReference type="FunFam" id="3.30.450.20:FF:000099">
    <property type="entry name" value="Sensory box sensor histidine kinase"/>
    <property type="match status" value="1"/>
</dbReference>
<accession>A0A429V698</accession>
<dbReference type="PRINTS" id="PR00344">
    <property type="entry name" value="BCTRLSENSOR"/>
</dbReference>
<dbReference type="SMART" id="SM00448">
    <property type="entry name" value="REC"/>
    <property type="match status" value="1"/>
</dbReference>
<dbReference type="InterPro" id="IPR003661">
    <property type="entry name" value="HisK_dim/P_dom"/>
</dbReference>
<dbReference type="Pfam" id="PF00072">
    <property type="entry name" value="Response_reg"/>
    <property type="match status" value="1"/>
</dbReference>
<evidence type="ECO:0000256" key="2">
    <source>
        <dbReference type="ARBA" id="ARBA00012438"/>
    </source>
</evidence>
<keyword evidence="9" id="KW-1185">Reference proteome</keyword>
<dbReference type="InterPro" id="IPR000700">
    <property type="entry name" value="PAS-assoc_C"/>
</dbReference>
<dbReference type="InterPro" id="IPR004358">
    <property type="entry name" value="Sig_transdc_His_kin-like_C"/>
</dbReference>
<dbReference type="SMART" id="SM00388">
    <property type="entry name" value="HisKA"/>
    <property type="match status" value="1"/>
</dbReference>
<evidence type="ECO:0000259" key="6">
    <source>
        <dbReference type="PROSITE" id="PS50110"/>
    </source>
</evidence>
<dbReference type="InterPro" id="IPR036890">
    <property type="entry name" value="HATPase_C_sf"/>
</dbReference>
<proteinExistence type="predicted"/>
<dbReference type="PANTHER" id="PTHR43065">
    <property type="entry name" value="SENSOR HISTIDINE KINASE"/>
    <property type="match status" value="1"/>
</dbReference>
<dbReference type="Pfam" id="PF02518">
    <property type="entry name" value="HATPase_c"/>
    <property type="match status" value="1"/>
</dbReference>
<dbReference type="InterPro" id="IPR001789">
    <property type="entry name" value="Sig_transdc_resp-reg_receiver"/>
</dbReference>
<feature type="domain" description="PAC" evidence="7">
    <location>
        <begin position="374"/>
        <end position="428"/>
    </location>
</feature>
<dbReference type="Gene3D" id="1.10.287.130">
    <property type="match status" value="1"/>
</dbReference>
<dbReference type="InterPro" id="IPR003594">
    <property type="entry name" value="HATPase_dom"/>
</dbReference>
<dbReference type="PROSITE" id="PS50113">
    <property type="entry name" value="PAC"/>
    <property type="match status" value="3"/>
</dbReference>
<dbReference type="CDD" id="cd00130">
    <property type="entry name" value="PAS"/>
    <property type="match status" value="2"/>
</dbReference>
<comment type="catalytic activity">
    <reaction evidence="1">
        <text>ATP + protein L-histidine = ADP + protein N-phospho-L-histidine.</text>
        <dbReference type="EC" id="2.7.13.3"/>
    </reaction>
</comment>
<dbReference type="SUPFAM" id="SSF47384">
    <property type="entry name" value="Homodimeric domain of signal transducing histidine kinase"/>
    <property type="match status" value="1"/>
</dbReference>
<dbReference type="SUPFAM" id="SSF52172">
    <property type="entry name" value="CheY-like"/>
    <property type="match status" value="1"/>
</dbReference>
<dbReference type="SMART" id="SM00091">
    <property type="entry name" value="PAS"/>
    <property type="match status" value="3"/>
</dbReference>
<dbReference type="InterPro" id="IPR011006">
    <property type="entry name" value="CheY-like_superfamily"/>
</dbReference>
<evidence type="ECO:0000256" key="3">
    <source>
        <dbReference type="ARBA" id="ARBA00022553"/>
    </source>
</evidence>
<dbReference type="InterPro" id="IPR013655">
    <property type="entry name" value="PAS_fold_3"/>
</dbReference>